<feature type="chain" id="PRO_5044560603" evidence="2">
    <location>
        <begin position="19"/>
        <end position="442"/>
    </location>
</feature>
<name>A0A1I8MN29_MUSDO</name>
<dbReference type="EnsemblMetazoa" id="MDOA006691-RA">
    <property type="protein sequence ID" value="MDOA006691-PA"/>
    <property type="gene ID" value="MDOA006691"/>
</dbReference>
<dbReference type="VEuPathDB" id="VectorBase:MDOMA2_016103"/>
<evidence type="ECO:0000256" key="2">
    <source>
        <dbReference type="SAM" id="SignalP"/>
    </source>
</evidence>
<feature type="compositionally biased region" description="Basic and acidic residues" evidence="1">
    <location>
        <begin position="114"/>
        <end position="257"/>
    </location>
</feature>
<protein>
    <submittedName>
        <fullName evidence="3">Uncharacterized protein</fullName>
    </submittedName>
</protein>
<keyword evidence="2" id="KW-0732">Signal</keyword>
<proteinExistence type="predicted"/>
<feature type="compositionally biased region" description="Low complexity" evidence="1">
    <location>
        <begin position="47"/>
        <end position="62"/>
    </location>
</feature>
<organism evidence="3">
    <name type="scientific">Musca domestica</name>
    <name type="common">House fly</name>
    <dbReference type="NCBI Taxonomy" id="7370"/>
    <lineage>
        <taxon>Eukaryota</taxon>
        <taxon>Metazoa</taxon>
        <taxon>Ecdysozoa</taxon>
        <taxon>Arthropoda</taxon>
        <taxon>Hexapoda</taxon>
        <taxon>Insecta</taxon>
        <taxon>Pterygota</taxon>
        <taxon>Neoptera</taxon>
        <taxon>Endopterygota</taxon>
        <taxon>Diptera</taxon>
        <taxon>Brachycera</taxon>
        <taxon>Muscomorpha</taxon>
        <taxon>Muscoidea</taxon>
        <taxon>Muscidae</taxon>
        <taxon>Musca</taxon>
    </lineage>
</organism>
<gene>
    <name evidence="3" type="primary">101889208</name>
</gene>
<dbReference type="KEGG" id="mde:101889208"/>
<feature type="signal peptide" evidence="2">
    <location>
        <begin position="1"/>
        <end position="18"/>
    </location>
</feature>
<evidence type="ECO:0000256" key="1">
    <source>
        <dbReference type="SAM" id="MobiDB-lite"/>
    </source>
</evidence>
<reference evidence="3" key="1">
    <citation type="submission" date="2020-05" db="UniProtKB">
        <authorList>
            <consortium name="EnsemblMetazoa"/>
        </authorList>
    </citation>
    <scope>IDENTIFICATION</scope>
    <source>
        <strain evidence="3">Aabys</strain>
    </source>
</reference>
<sequence>MKLSVLVSFLALCLMAFAANVNSERVKYYHDGLELKGTEAPEDVTETTDAPETTEPAESTDAPDSHVPDQLTIEEAHRFIDHLMATVAQIVNSLLDALHSGKPHPQPGYPHEGLPNHHESEEGNHVPEHPNEHEGPKEDNHLPGHPNDKHENPDNNHPEHHEEHKDDKPEQNEEPEKNKPHPENHENPNQDKEHPEHHENPEENKPHPEHNEEPKEDKEQPEHHEEPKENNHLPENHEESKEDSRNPEHHEEPEKDNQPPQSLEEPKKNEPAVHVPGPNEQLSIEPRTIFSPFWWLVKSVMKTLRGINCSIKGVVNVRHNTEEMLHNFQRCEAGTVKQVQAVVDSAYKVLAISAEIIHINDEDCGNPNYMADNVDPKAKASASCAKKLRSKIISLNSQIKTTVKLIKKVPQDAGVCVHNTFGQYRDSIADFPGFVKECSKLK</sequence>
<evidence type="ECO:0000313" key="3">
    <source>
        <dbReference type="EnsemblMetazoa" id="MDOA006691-PA"/>
    </source>
</evidence>
<dbReference type="VEuPathDB" id="VectorBase:MDOA006691"/>
<dbReference type="OrthoDB" id="7972585at2759"/>
<feature type="region of interest" description="Disordered" evidence="1">
    <location>
        <begin position="38"/>
        <end position="67"/>
    </location>
</feature>
<dbReference type="RefSeq" id="XP_005190679.2">
    <property type="nucleotide sequence ID" value="XM_005190622.4"/>
</dbReference>
<accession>A0A1I8MN29</accession>
<dbReference type="AlphaFoldDB" id="A0A1I8MN29"/>
<feature type="region of interest" description="Disordered" evidence="1">
    <location>
        <begin position="98"/>
        <end position="282"/>
    </location>
</feature>